<accession>A0A445E0P0</accession>
<evidence type="ECO:0000313" key="2">
    <source>
        <dbReference type="Proteomes" id="UP000289738"/>
    </source>
</evidence>
<evidence type="ECO:0000313" key="1">
    <source>
        <dbReference type="EMBL" id="RYR69035.1"/>
    </source>
</evidence>
<protein>
    <recommendedName>
        <fullName evidence="3">Protein FAR1-RELATED SEQUENCE</fullName>
    </recommendedName>
</protein>
<dbReference type="PANTHER" id="PTHR47718">
    <property type="entry name" value="OS01G0519700 PROTEIN"/>
    <property type="match status" value="1"/>
</dbReference>
<organism evidence="1 2">
    <name type="scientific">Arachis hypogaea</name>
    <name type="common">Peanut</name>
    <dbReference type="NCBI Taxonomy" id="3818"/>
    <lineage>
        <taxon>Eukaryota</taxon>
        <taxon>Viridiplantae</taxon>
        <taxon>Streptophyta</taxon>
        <taxon>Embryophyta</taxon>
        <taxon>Tracheophyta</taxon>
        <taxon>Spermatophyta</taxon>
        <taxon>Magnoliopsida</taxon>
        <taxon>eudicotyledons</taxon>
        <taxon>Gunneridae</taxon>
        <taxon>Pentapetalae</taxon>
        <taxon>rosids</taxon>
        <taxon>fabids</taxon>
        <taxon>Fabales</taxon>
        <taxon>Fabaceae</taxon>
        <taxon>Papilionoideae</taxon>
        <taxon>50 kb inversion clade</taxon>
        <taxon>dalbergioids sensu lato</taxon>
        <taxon>Dalbergieae</taxon>
        <taxon>Pterocarpus clade</taxon>
        <taxon>Arachis</taxon>
    </lineage>
</organism>
<sequence length="168" mass="19607">MRSRVRTCPYAQIMNDSSSDCQLNQSKVDHCFESNEVAEFLCDVDEQVIPKIGMTINTLKEAGKFYKDYSKLDISVWIISKVVLHHSHPCYPNQAEMFKQHMQLSMSVRCAIVNNEKAKIRPSKTYQLFVAAAVNDFLMKYGVGDNKWLSELFEDRYLWILVYLNHHF</sequence>
<dbReference type="AlphaFoldDB" id="A0A445E0P0"/>
<name>A0A445E0P0_ARAHY</name>
<gene>
    <name evidence="1" type="ORF">Ahy_A03g015562</name>
</gene>
<dbReference type="EMBL" id="SDMP01000003">
    <property type="protein sequence ID" value="RYR69035.1"/>
    <property type="molecule type" value="Genomic_DNA"/>
</dbReference>
<reference evidence="1 2" key="1">
    <citation type="submission" date="2019-01" db="EMBL/GenBank/DDBJ databases">
        <title>Sequencing of cultivated peanut Arachis hypogaea provides insights into genome evolution and oil improvement.</title>
        <authorList>
            <person name="Chen X."/>
        </authorList>
    </citation>
    <scope>NUCLEOTIDE SEQUENCE [LARGE SCALE GENOMIC DNA]</scope>
    <source>
        <strain evidence="2">cv. Fuhuasheng</strain>
        <tissue evidence="1">Leaves</tissue>
    </source>
</reference>
<dbReference type="Proteomes" id="UP000289738">
    <property type="component" value="Chromosome A03"/>
</dbReference>
<comment type="caution">
    <text evidence="1">The sequence shown here is derived from an EMBL/GenBank/DDBJ whole genome shotgun (WGS) entry which is preliminary data.</text>
</comment>
<dbReference type="PANTHER" id="PTHR47718:SF7">
    <property type="entry name" value="PROTEIN FAR1-RELATED SEQUENCE"/>
    <property type="match status" value="1"/>
</dbReference>
<keyword evidence="2" id="KW-1185">Reference proteome</keyword>
<proteinExistence type="predicted"/>
<evidence type="ECO:0008006" key="3">
    <source>
        <dbReference type="Google" id="ProtNLM"/>
    </source>
</evidence>